<reference evidence="2" key="1">
    <citation type="journal article" date="2019" name="Int. J. Syst. Evol. Microbiol.">
        <title>The Global Catalogue of Microorganisms (GCM) 10K type strain sequencing project: providing services to taxonomists for standard genome sequencing and annotation.</title>
        <authorList>
            <consortium name="The Broad Institute Genomics Platform"/>
            <consortium name="The Broad Institute Genome Sequencing Center for Infectious Disease"/>
            <person name="Wu L."/>
            <person name="Ma J."/>
        </authorList>
    </citation>
    <scope>NUCLEOTIDE SEQUENCE [LARGE SCALE GENOMIC DNA]</scope>
    <source>
        <strain evidence="2">CGMCC 1.12478</strain>
    </source>
</reference>
<evidence type="ECO:0000313" key="2">
    <source>
        <dbReference type="Proteomes" id="UP000645462"/>
    </source>
</evidence>
<dbReference type="NCBIfam" id="NF045922">
    <property type="entry name" value="CarotHydtaseCrtCRhod"/>
    <property type="match status" value="1"/>
</dbReference>
<protein>
    <submittedName>
        <fullName evidence="1">Acyclic carotenoid 1,2-hydratase</fullName>
    </submittedName>
</protein>
<gene>
    <name evidence="1" type="primary">crtC</name>
    <name evidence="1" type="ORF">GCM10011363_06780</name>
</gene>
<sequence>MTDRGTPALRQTQDTFTVGPSSMRWQNGKLVIDINEISGPPLISRVRGTITVTPSAITQVELPLTEDGAHVWRPFGPVSDISVDLEAPGWQWKGHGYFDANFGTRSLEEDFAYWTWGRYPAAGGSTCFYDAIRLDGSELGSGFHFDADGTASEIDLPPQLEFKRSLWAVRRETRGDSGFRPRQVMNMLDAPFYSRSMVETQLDGEKTIGVHEALDLTRFRSPFLKPMLAVRVPRRRNWSFD</sequence>
<name>A0ABQ1KBF4_9RHOB</name>
<dbReference type="Proteomes" id="UP000645462">
    <property type="component" value="Unassembled WGS sequence"/>
</dbReference>
<evidence type="ECO:0000313" key="1">
    <source>
        <dbReference type="EMBL" id="GGB92802.1"/>
    </source>
</evidence>
<accession>A0ABQ1KBF4</accession>
<dbReference type="SUPFAM" id="SSF159245">
    <property type="entry name" value="AttH-like"/>
    <property type="match status" value="1"/>
</dbReference>
<dbReference type="EMBL" id="BMFC01000001">
    <property type="protein sequence ID" value="GGB92802.1"/>
    <property type="molecule type" value="Genomic_DNA"/>
</dbReference>
<keyword evidence="2" id="KW-1185">Reference proteome</keyword>
<comment type="caution">
    <text evidence="1">The sequence shown here is derived from an EMBL/GenBank/DDBJ whole genome shotgun (WGS) entry which is preliminary data.</text>
</comment>
<organism evidence="1 2">
    <name type="scientific">Marivita lacus</name>
    <dbReference type="NCBI Taxonomy" id="1323742"/>
    <lineage>
        <taxon>Bacteria</taxon>
        <taxon>Pseudomonadati</taxon>
        <taxon>Pseudomonadota</taxon>
        <taxon>Alphaproteobacteria</taxon>
        <taxon>Rhodobacterales</taxon>
        <taxon>Roseobacteraceae</taxon>
        <taxon>Marivita</taxon>
    </lineage>
</organism>
<proteinExistence type="predicted"/>
<dbReference type="CDD" id="cd21471">
    <property type="entry name" value="CrtC-like"/>
    <property type="match status" value="1"/>
</dbReference>